<organism evidence="2 3">
    <name type="scientific">Kingdonia uniflora</name>
    <dbReference type="NCBI Taxonomy" id="39325"/>
    <lineage>
        <taxon>Eukaryota</taxon>
        <taxon>Viridiplantae</taxon>
        <taxon>Streptophyta</taxon>
        <taxon>Embryophyta</taxon>
        <taxon>Tracheophyta</taxon>
        <taxon>Spermatophyta</taxon>
        <taxon>Magnoliopsida</taxon>
        <taxon>Ranunculales</taxon>
        <taxon>Circaeasteraceae</taxon>
        <taxon>Kingdonia</taxon>
    </lineage>
</organism>
<dbReference type="CDD" id="cd12108">
    <property type="entry name" value="Hr-like"/>
    <property type="match status" value="1"/>
</dbReference>
<dbReference type="OrthoDB" id="4951845at2759"/>
<dbReference type="AlphaFoldDB" id="A0A7J7NYC8"/>
<dbReference type="PANTHER" id="PTHR35739">
    <property type="entry name" value="OS01G0861700 PROTEIN"/>
    <property type="match status" value="1"/>
</dbReference>
<dbReference type="Gene3D" id="1.20.120.520">
    <property type="entry name" value="nmb1532 protein domain like"/>
    <property type="match status" value="1"/>
</dbReference>
<feature type="domain" description="Hemerythrin-like" evidence="1">
    <location>
        <begin position="115"/>
        <end position="229"/>
    </location>
</feature>
<proteinExistence type="predicted"/>
<keyword evidence="3" id="KW-1185">Reference proteome</keyword>
<evidence type="ECO:0000259" key="1">
    <source>
        <dbReference type="Pfam" id="PF01814"/>
    </source>
</evidence>
<evidence type="ECO:0000313" key="2">
    <source>
        <dbReference type="EMBL" id="KAF6171944.1"/>
    </source>
</evidence>
<dbReference type="Proteomes" id="UP000541444">
    <property type="component" value="Unassembled WGS sequence"/>
</dbReference>
<sequence>MRQLLKKLSSQIMGACLTKKKKISSEIVPESETSLVPIIFHASSSDTLTSLLLRIAISHKKSASLHFVPSDTTVLHYGADTVTGSIEAMMRYIDGRFPSPPLFFLANWCNNEGGIVSVVMLQHRSMTGHIGKLVTWAMDLVTRGGGSVRRRTEVRKLRRRYSELLEVMLEHAQMEKRIVFPTLERDDRELSKATNEEHARDLPIMNGIKEYIKSIGVLEIEDSTYQDALFDLSTRLETL</sequence>
<dbReference type="EMBL" id="JACGCM010000452">
    <property type="protein sequence ID" value="KAF6171944.1"/>
    <property type="molecule type" value="Genomic_DNA"/>
</dbReference>
<gene>
    <name evidence="2" type="ORF">GIB67_011841</name>
</gene>
<accession>A0A7J7NYC8</accession>
<evidence type="ECO:0000313" key="3">
    <source>
        <dbReference type="Proteomes" id="UP000541444"/>
    </source>
</evidence>
<name>A0A7J7NYC8_9MAGN</name>
<comment type="caution">
    <text evidence="2">The sequence shown here is derived from an EMBL/GenBank/DDBJ whole genome shotgun (WGS) entry which is preliminary data.</text>
</comment>
<reference evidence="2 3" key="1">
    <citation type="journal article" date="2020" name="IScience">
        <title>Genome Sequencing of the Endangered Kingdonia uniflora (Circaeasteraceae, Ranunculales) Reveals Potential Mechanisms of Evolutionary Specialization.</title>
        <authorList>
            <person name="Sun Y."/>
            <person name="Deng T."/>
            <person name="Zhang A."/>
            <person name="Moore M.J."/>
            <person name="Landis J.B."/>
            <person name="Lin N."/>
            <person name="Zhang H."/>
            <person name="Zhang X."/>
            <person name="Huang J."/>
            <person name="Zhang X."/>
            <person name="Sun H."/>
            <person name="Wang H."/>
        </authorList>
    </citation>
    <scope>NUCLEOTIDE SEQUENCE [LARGE SCALE GENOMIC DNA]</scope>
    <source>
        <strain evidence="2">TB1705</strain>
        <tissue evidence="2">Leaf</tissue>
    </source>
</reference>
<dbReference type="Pfam" id="PF01814">
    <property type="entry name" value="Hemerythrin"/>
    <property type="match status" value="1"/>
</dbReference>
<dbReference type="InterPro" id="IPR012312">
    <property type="entry name" value="Hemerythrin-like"/>
</dbReference>
<protein>
    <recommendedName>
        <fullName evidence="1">Hemerythrin-like domain-containing protein</fullName>
    </recommendedName>
</protein>
<dbReference type="PANTHER" id="PTHR35739:SF1">
    <property type="entry name" value="OS01G0861700 PROTEIN"/>
    <property type="match status" value="1"/>
</dbReference>